<reference evidence="5" key="2">
    <citation type="submission" date="2025-08" db="UniProtKB">
        <authorList>
            <consortium name="RefSeq"/>
        </authorList>
    </citation>
    <scope>IDENTIFICATION</scope>
</reference>
<dbReference type="SUPFAM" id="SSF52161">
    <property type="entry name" value="Ribosomal protein L13"/>
    <property type="match status" value="1"/>
</dbReference>
<dbReference type="PANTHER" id="PTHR11545">
    <property type="entry name" value="RIBOSOMAL PROTEIN L13"/>
    <property type="match status" value="1"/>
</dbReference>
<comment type="similarity">
    <text evidence="1">Belongs to the universal ribosomal protein uL13 family.</text>
</comment>
<evidence type="ECO:0000313" key="5">
    <source>
        <dbReference type="RefSeq" id="XP_060051629.1"/>
    </source>
</evidence>
<evidence type="ECO:0000256" key="3">
    <source>
        <dbReference type="ARBA" id="ARBA00023274"/>
    </source>
</evidence>
<dbReference type="GeneID" id="103116363"/>
<reference evidence="4" key="1">
    <citation type="submission" date="2025-05" db="UniProtKB">
        <authorList>
            <consortium name="RefSeq"/>
        </authorList>
    </citation>
    <scope>NUCLEOTIDE SEQUENCE [LARGE SCALE GENOMIC DNA]</scope>
</reference>
<evidence type="ECO:0000256" key="2">
    <source>
        <dbReference type="ARBA" id="ARBA00022980"/>
    </source>
</evidence>
<dbReference type="Pfam" id="PF00572">
    <property type="entry name" value="Ribosomal_L13"/>
    <property type="match status" value="1"/>
</dbReference>
<keyword evidence="2" id="KW-0689">Ribosomal protein</keyword>
<protein>
    <submittedName>
        <fullName evidence="5">Large ribosomal subunit protein uL13m isoform X2</fullName>
    </submittedName>
</protein>
<dbReference type="CDD" id="cd00392">
    <property type="entry name" value="Ribosomal_L13"/>
    <property type="match status" value="1"/>
</dbReference>
<dbReference type="InterPro" id="IPR036899">
    <property type="entry name" value="Ribosomal_uL13_sf"/>
</dbReference>
<keyword evidence="4" id="KW-1185">Reference proteome</keyword>
<dbReference type="PANTHER" id="PTHR11545:SF2">
    <property type="entry name" value="LARGE RIBOSOMAL SUBUNIT PROTEIN UL13M"/>
    <property type="match status" value="1"/>
</dbReference>
<gene>
    <name evidence="5" type="primary">MRPL13</name>
</gene>
<dbReference type="InterPro" id="IPR005822">
    <property type="entry name" value="Ribosomal_uL13"/>
</dbReference>
<dbReference type="Gene3D" id="3.90.1180.10">
    <property type="entry name" value="Ribosomal protein L13"/>
    <property type="match status" value="2"/>
</dbReference>
<dbReference type="Proteomes" id="UP001652624">
    <property type="component" value="Chromosome 1"/>
</dbReference>
<dbReference type="RefSeq" id="XP_060051629.1">
    <property type="nucleotide sequence ID" value="XM_060195646.1"/>
</dbReference>
<name>A0ABM3XS46_ERIEU</name>
<accession>A0ABM3XS46</accession>
<proteinExistence type="inferred from homology"/>
<sequence>MSSFSKATQQWATFARVWYLLDGKMQPPGKLAAVASVKLQGLHKPMYHQLSDCGDHVVIMNTRHIAFSGNKWEQKVYSSHTGYPGGFRQVTAAQLHRKDPVADIPEDILKNLVEELPQPRKVPRRLDEYTQEEIDAFPRVWSPPENYRL</sequence>
<organism evidence="4 5">
    <name type="scientific">Erinaceus europaeus</name>
    <name type="common">Western European hedgehog</name>
    <dbReference type="NCBI Taxonomy" id="9365"/>
    <lineage>
        <taxon>Eukaryota</taxon>
        <taxon>Metazoa</taxon>
        <taxon>Chordata</taxon>
        <taxon>Craniata</taxon>
        <taxon>Vertebrata</taxon>
        <taxon>Euteleostomi</taxon>
        <taxon>Mammalia</taxon>
        <taxon>Eutheria</taxon>
        <taxon>Laurasiatheria</taxon>
        <taxon>Eulipotyphla</taxon>
        <taxon>Erinaceidae</taxon>
        <taxon>Erinaceinae</taxon>
        <taxon>Erinaceus</taxon>
    </lineage>
</organism>
<keyword evidence="3" id="KW-0687">Ribonucleoprotein</keyword>
<evidence type="ECO:0000256" key="1">
    <source>
        <dbReference type="ARBA" id="ARBA00006227"/>
    </source>
</evidence>
<dbReference type="HAMAP" id="MF_01366">
    <property type="entry name" value="Ribosomal_uL13"/>
    <property type="match status" value="1"/>
</dbReference>
<evidence type="ECO:0000313" key="4">
    <source>
        <dbReference type="Proteomes" id="UP001652624"/>
    </source>
</evidence>